<evidence type="ECO:0000256" key="1">
    <source>
        <dbReference type="ARBA" id="ARBA00004370"/>
    </source>
</evidence>
<organism evidence="7 8">
    <name type="scientific">Digitaria exilis</name>
    <dbReference type="NCBI Taxonomy" id="1010633"/>
    <lineage>
        <taxon>Eukaryota</taxon>
        <taxon>Viridiplantae</taxon>
        <taxon>Streptophyta</taxon>
        <taxon>Embryophyta</taxon>
        <taxon>Tracheophyta</taxon>
        <taxon>Spermatophyta</taxon>
        <taxon>Magnoliopsida</taxon>
        <taxon>Liliopsida</taxon>
        <taxon>Poales</taxon>
        <taxon>Poaceae</taxon>
        <taxon>PACMAD clade</taxon>
        <taxon>Panicoideae</taxon>
        <taxon>Panicodae</taxon>
        <taxon>Paniceae</taxon>
        <taxon>Anthephorinae</taxon>
        <taxon>Digitaria</taxon>
    </lineage>
</organism>
<dbReference type="PANTHER" id="PTHR31113">
    <property type="entry name" value="UPF0496 PROTEIN 3-RELATED"/>
    <property type="match status" value="1"/>
</dbReference>
<reference evidence="7" key="1">
    <citation type="submission" date="2020-07" db="EMBL/GenBank/DDBJ databases">
        <title>Genome sequence and genetic diversity analysis of an under-domesticated orphan crop, white fonio (Digitaria exilis).</title>
        <authorList>
            <person name="Bennetzen J.L."/>
            <person name="Chen S."/>
            <person name="Ma X."/>
            <person name="Wang X."/>
            <person name="Yssel A.E.J."/>
            <person name="Chaluvadi S.R."/>
            <person name="Johnson M."/>
            <person name="Gangashetty P."/>
            <person name="Hamidou F."/>
            <person name="Sanogo M.D."/>
            <person name="Zwaenepoel A."/>
            <person name="Wallace J."/>
            <person name="Van De Peer Y."/>
            <person name="Van Deynze A."/>
        </authorList>
    </citation>
    <scope>NUCLEOTIDE SEQUENCE</scope>
    <source>
        <tissue evidence="7">Leaves</tissue>
    </source>
</reference>
<dbReference type="AlphaFoldDB" id="A0A835ANX4"/>
<keyword evidence="3 6" id="KW-0812">Transmembrane</keyword>
<evidence type="ECO:0000256" key="4">
    <source>
        <dbReference type="ARBA" id="ARBA00022989"/>
    </source>
</evidence>
<keyword evidence="4 6" id="KW-1133">Transmembrane helix</keyword>
<feature type="transmembrane region" description="Helical" evidence="6">
    <location>
        <begin position="198"/>
        <end position="216"/>
    </location>
</feature>
<evidence type="ECO:0000256" key="3">
    <source>
        <dbReference type="ARBA" id="ARBA00022692"/>
    </source>
</evidence>
<evidence type="ECO:0000313" key="8">
    <source>
        <dbReference type="Proteomes" id="UP000636709"/>
    </source>
</evidence>
<comment type="subcellular location">
    <subcellularLocation>
        <location evidence="1">Membrane</location>
    </subcellularLocation>
</comment>
<keyword evidence="5 6" id="KW-0472">Membrane</keyword>
<evidence type="ECO:0000256" key="5">
    <source>
        <dbReference type="ARBA" id="ARBA00023136"/>
    </source>
</evidence>
<gene>
    <name evidence="7" type="ORF">HU200_053107</name>
</gene>
<dbReference type="PANTHER" id="PTHR31113:SF2">
    <property type="entry name" value="OS04G0423200 PROTEIN"/>
    <property type="match status" value="1"/>
</dbReference>
<dbReference type="OrthoDB" id="776561at2759"/>
<dbReference type="Proteomes" id="UP000636709">
    <property type="component" value="Unassembled WGS sequence"/>
</dbReference>
<dbReference type="GO" id="GO:0016020">
    <property type="term" value="C:membrane"/>
    <property type="evidence" value="ECO:0007669"/>
    <property type="project" value="UniProtKB-SubCell"/>
</dbReference>
<protein>
    <submittedName>
        <fullName evidence="7">Uncharacterized protein</fullName>
    </submittedName>
</protein>
<proteinExistence type="inferred from homology"/>
<dbReference type="Pfam" id="PF05055">
    <property type="entry name" value="DUF677"/>
    <property type="match status" value="1"/>
</dbReference>
<comment type="similarity">
    <text evidence="2">Belongs to the UPF0496 family.</text>
</comment>
<dbReference type="EMBL" id="JACEFO010002300">
    <property type="protein sequence ID" value="KAF8667422.1"/>
    <property type="molecule type" value="Genomic_DNA"/>
</dbReference>
<evidence type="ECO:0000256" key="2">
    <source>
        <dbReference type="ARBA" id="ARBA00009074"/>
    </source>
</evidence>
<sequence>MLPVQVQGSLNIEEEYNNTLRAQSAACFFLSKKHRSDEEMAVLLGSHQDLISPMLQNMAMHRRTCPEIELAMAGYFGASAEASEMCRQLLSKIRSTQSNYQSMDSFLASMSSDGTASTASSDQPAALVRSNPFCTMTRSNFRQIHDRYSSILQSIRSSHRRVARKLKVAMAVKKLWRTCLAMACGGAAIAAAAHLLFFGMLIGPVAAGLICPTVALKRRLTAARKKKGSTSWTTSLLRLREQLDTAAKGTYVLGRDLDTVTHLVLRLSDGIERENAMAWRCVERAGDSRCPVEEMVSELRRSCSSSRRLADELEEHVWLCLATIQRARFLVIQEISNH</sequence>
<accession>A0A835ANX4</accession>
<comment type="caution">
    <text evidence="7">The sequence shown here is derived from an EMBL/GenBank/DDBJ whole genome shotgun (WGS) entry which is preliminary data.</text>
</comment>
<evidence type="ECO:0000256" key="6">
    <source>
        <dbReference type="SAM" id="Phobius"/>
    </source>
</evidence>
<dbReference type="InterPro" id="IPR007749">
    <property type="entry name" value="DUF677"/>
</dbReference>
<name>A0A835ANX4_9POAL</name>
<keyword evidence="8" id="KW-1185">Reference proteome</keyword>
<evidence type="ECO:0000313" key="7">
    <source>
        <dbReference type="EMBL" id="KAF8667422.1"/>
    </source>
</evidence>